<keyword evidence="3" id="KW-0472">Membrane</keyword>
<dbReference type="Pfam" id="PF14041">
    <property type="entry name" value="Lipoprotein_21"/>
    <property type="match status" value="1"/>
</dbReference>
<evidence type="ECO:0000313" key="7">
    <source>
        <dbReference type="EMBL" id="KAF0846493.1"/>
    </source>
</evidence>
<keyword evidence="5 7" id="KW-0449">Lipoprotein</keyword>
<dbReference type="Proteomes" id="UP000798951">
    <property type="component" value="Unassembled WGS sequence"/>
</dbReference>
<accession>A0ABQ6YL41</accession>
<name>A0ABQ6YL41_9NOCA</name>
<evidence type="ECO:0000256" key="6">
    <source>
        <dbReference type="SAM" id="MobiDB-lite"/>
    </source>
</evidence>
<organism evidence="7 8">
    <name type="scientific">Nocardia caishijiensis</name>
    <dbReference type="NCBI Taxonomy" id="184756"/>
    <lineage>
        <taxon>Bacteria</taxon>
        <taxon>Bacillati</taxon>
        <taxon>Actinomycetota</taxon>
        <taxon>Actinomycetes</taxon>
        <taxon>Mycobacteriales</taxon>
        <taxon>Nocardiaceae</taxon>
        <taxon>Nocardia</taxon>
    </lineage>
</organism>
<evidence type="ECO:0000256" key="1">
    <source>
        <dbReference type="ARBA" id="ARBA00022475"/>
    </source>
</evidence>
<comment type="caution">
    <text evidence="7">The sequence shown here is derived from an EMBL/GenBank/DDBJ whole genome shotgun (WGS) entry which is preliminary data.</text>
</comment>
<proteinExistence type="predicted"/>
<protein>
    <submittedName>
        <fullName evidence="7">LppP/LprE lipoprotein</fullName>
    </submittedName>
</protein>
<keyword evidence="8" id="KW-1185">Reference proteome</keyword>
<evidence type="ECO:0000256" key="5">
    <source>
        <dbReference type="ARBA" id="ARBA00023288"/>
    </source>
</evidence>
<feature type="compositionally biased region" description="Low complexity" evidence="6">
    <location>
        <begin position="70"/>
        <end position="92"/>
    </location>
</feature>
<feature type="region of interest" description="Disordered" evidence="6">
    <location>
        <begin position="46"/>
        <end position="119"/>
    </location>
</feature>
<sequence>MESLSARERAGDSESRKAMKNAVRMSVLMAVAAGLVAGCTGDDGVTARPTTSVTGAPSVSVEPPVERTVTPEAGAPSAGEPEAGAPSAGTPSVSAPSAPAETVVAPPVDDISGPGRCIDPGSTGVRNALARLGDGWAASQASADAPGSCGELLWVRAVGGNSAGAPIHIMFFHDGKYLGTATSEAYAFTYVAGANGNAVTVEYKWLVGDEPFAAPQGGPVSITYTWTGSGVAMSGPLPSEVTQPHR</sequence>
<gene>
    <name evidence="7" type="ORF">FNL39_105408</name>
</gene>
<keyword evidence="4" id="KW-0564">Palmitate</keyword>
<dbReference type="InterPro" id="IPR025971">
    <property type="entry name" value="LppP/LprE"/>
</dbReference>
<dbReference type="EMBL" id="VMSD01000005">
    <property type="protein sequence ID" value="KAF0846493.1"/>
    <property type="molecule type" value="Genomic_DNA"/>
</dbReference>
<evidence type="ECO:0000313" key="8">
    <source>
        <dbReference type="Proteomes" id="UP000798951"/>
    </source>
</evidence>
<evidence type="ECO:0000256" key="4">
    <source>
        <dbReference type="ARBA" id="ARBA00023139"/>
    </source>
</evidence>
<evidence type="ECO:0000256" key="2">
    <source>
        <dbReference type="ARBA" id="ARBA00022729"/>
    </source>
</evidence>
<reference evidence="7 8" key="1">
    <citation type="submission" date="2019-07" db="EMBL/GenBank/DDBJ databases">
        <title>Genomic Encyclopedia of Type Strains, Phase IV (KMG-IV): sequencing the most valuable type-strain genomes for metagenomic binning, comparative biology and taxonomic classification.</title>
        <authorList>
            <person name="Goeker M."/>
        </authorList>
    </citation>
    <scope>NUCLEOTIDE SEQUENCE [LARGE SCALE GENOMIC DNA]</scope>
    <source>
        <strain evidence="7 8">DSM 44831</strain>
    </source>
</reference>
<keyword evidence="1" id="KW-1003">Cell membrane</keyword>
<evidence type="ECO:0000256" key="3">
    <source>
        <dbReference type="ARBA" id="ARBA00023136"/>
    </source>
</evidence>
<keyword evidence="2" id="KW-0732">Signal</keyword>
<feature type="compositionally biased region" description="Polar residues" evidence="6">
    <location>
        <begin position="48"/>
        <end position="57"/>
    </location>
</feature>